<dbReference type="Proteomes" id="UP001652700">
    <property type="component" value="Unplaced"/>
</dbReference>
<keyword evidence="1" id="KW-0040">ANK repeat</keyword>
<name>A0ABM5KFC3_DIAVI</name>
<protein>
    <recommendedName>
        <fullName evidence="4">Ankyrin</fullName>
    </recommendedName>
</protein>
<accession>A0ABM5KFC3</accession>
<evidence type="ECO:0000313" key="3">
    <source>
        <dbReference type="Proteomes" id="UP001652700"/>
    </source>
</evidence>
<reference evidence="2" key="1">
    <citation type="submission" date="2025-05" db="UniProtKB">
        <authorList>
            <consortium name="EnsemblMetazoa"/>
        </authorList>
    </citation>
    <scope>IDENTIFICATION</scope>
</reference>
<dbReference type="SMART" id="SM00248">
    <property type="entry name" value="ANK"/>
    <property type="match status" value="7"/>
</dbReference>
<dbReference type="Pfam" id="PF12796">
    <property type="entry name" value="Ank_2"/>
    <property type="match status" value="1"/>
</dbReference>
<evidence type="ECO:0008006" key="4">
    <source>
        <dbReference type="Google" id="ProtNLM"/>
    </source>
</evidence>
<feature type="repeat" description="ANK" evidence="1">
    <location>
        <begin position="59"/>
        <end position="92"/>
    </location>
</feature>
<evidence type="ECO:0000256" key="1">
    <source>
        <dbReference type="PROSITE-ProRule" id="PRU00023"/>
    </source>
</evidence>
<feature type="repeat" description="ANK" evidence="1">
    <location>
        <begin position="195"/>
        <end position="228"/>
    </location>
</feature>
<dbReference type="PANTHER" id="PTHR44207:SF2">
    <property type="entry name" value="REPEAT PROTEIN, PUTATIVE-RELATED"/>
    <property type="match status" value="1"/>
</dbReference>
<dbReference type="InterPro" id="IPR002110">
    <property type="entry name" value="Ankyrin_rpt"/>
</dbReference>
<keyword evidence="3" id="KW-1185">Reference proteome</keyword>
<dbReference type="InterPro" id="IPR036770">
    <property type="entry name" value="Ankyrin_rpt-contain_sf"/>
</dbReference>
<dbReference type="PROSITE" id="PS50088">
    <property type="entry name" value="ANK_REPEAT"/>
    <property type="match status" value="2"/>
</dbReference>
<dbReference type="RefSeq" id="XP_050508902.1">
    <property type="nucleotide sequence ID" value="XM_050652945.1"/>
</dbReference>
<dbReference type="PANTHER" id="PTHR44207">
    <property type="entry name" value="SURFACE ANTIGEN BSPA-LIKE-RELATED"/>
    <property type="match status" value="1"/>
</dbReference>
<dbReference type="EnsemblMetazoa" id="XM_050652945.1">
    <property type="protein sequence ID" value="XP_050508902.1"/>
    <property type="gene ID" value="LOC126886101"/>
</dbReference>
<dbReference type="SUPFAM" id="SSF48403">
    <property type="entry name" value="Ankyrin repeat"/>
    <property type="match status" value="1"/>
</dbReference>
<evidence type="ECO:0000313" key="2">
    <source>
        <dbReference type="EnsemblMetazoa" id="XP_050508902.1"/>
    </source>
</evidence>
<dbReference type="Gene3D" id="1.25.40.20">
    <property type="entry name" value="Ankyrin repeat-containing domain"/>
    <property type="match status" value="2"/>
</dbReference>
<proteinExistence type="predicted"/>
<dbReference type="GeneID" id="126886101"/>
<organism evidence="2 3">
    <name type="scientific">Diabrotica virgifera virgifera</name>
    <name type="common">western corn rootworm</name>
    <dbReference type="NCBI Taxonomy" id="50390"/>
    <lineage>
        <taxon>Eukaryota</taxon>
        <taxon>Metazoa</taxon>
        <taxon>Ecdysozoa</taxon>
        <taxon>Arthropoda</taxon>
        <taxon>Hexapoda</taxon>
        <taxon>Insecta</taxon>
        <taxon>Pterygota</taxon>
        <taxon>Neoptera</taxon>
        <taxon>Endopterygota</taxon>
        <taxon>Coleoptera</taxon>
        <taxon>Polyphaga</taxon>
        <taxon>Cucujiformia</taxon>
        <taxon>Chrysomeloidea</taxon>
        <taxon>Chrysomelidae</taxon>
        <taxon>Galerucinae</taxon>
        <taxon>Diabroticina</taxon>
        <taxon>Diabroticites</taxon>
        <taxon>Diabrotica</taxon>
    </lineage>
</organism>
<dbReference type="Pfam" id="PF13637">
    <property type="entry name" value="Ank_4"/>
    <property type="match status" value="2"/>
</dbReference>
<sequence length="255" mass="29029">MVDANVKILKYLKEKGANLSISNKYKCTLIHEAARNGAFEVLRYLVEDCKMDVNVSDVNGNLPVHMISMRDYNIDIFKYLKDKGANLSIANKAKCTLIHKAARNGAFEVLRYLVEDCKMDVNVSDVNENLPIHMISMSDYNIDIFKYLKDKGANLSLSNKYKCTLIHEAARNGAFEVLRYLVEDCKMDVNVSDVNGNLPVHMISMRDYNIDIFKYLKDKGANISISNKDKRTLIHEAARNGALDVLRYLVEDCKM</sequence>